<evidence type="ECO:0000313" key="8">
    <source>
        <dbReference type="Proteomes" id="UP000242205"/>
    </source>
</evidence>
<organism evidence="7 8">
    <name type="scientific">Pseudazoarcus pumilus</name>
    <dbReference type="NCBI Taxonomy" id="2067960"/>
    <lineage>
        <taxon>Bacteria</taxon>
        <taxon>Pseudomonadati</taxon>
        <taxon>Pseudomonadota</taxon>
        <taxon>Betaproteobacteria</taxon>
        <taxon>Rhodocyclales</taxon>
        <taxon>Zoogloeaceae</taxon>
        <taxon>Pseudazoarcus</taxon>
    </lineage>
</organism>
<dbReference type="GO" id="GO:0043565">
    <property type="term" value="F:sequence-specific DNA binding"/>
    <property type="evidence" value="ECO:0007669"/>
    <property type="project" value="TreeGrafter"/>
</dbReference>
<dbReference type="Pfam" id="PF03466">
    <property type="entry name" value="LysR_substrate"/>
    <property type="match status" value="1"/>
</dbReference>
<feature type="region of interest" description="Disordered" evidence="5">
    <location>
        <begin position="317"/>
        <end position="338"/>
    </location>
</feature>
<name>A0A2I6S9A8_9RHOO</name>
<dbReference type="OrthoDB" id="9178397at2"/>
<dbReference type="InterPro" id="IPR005119">
    <property type="entry name" value="LysR_subst-bd"/>
</dbReference>
<dbReference type="Gene3D" id="3.40.190.10">
    <property type="entry name" value="Periplasmic binding protein-like II"/>
    <property type="match status" value="2"/>
</dbReference>
<dbReference type="FunFam" id="1.10.10.10:FF:000038">
    <property type="entry name" value="Glycine cleavage system transcriptional activator"/>
    <property type="match status" value="1"/>
</dbReference>
<dbReference type="Gene3D" id="1.10.10.10">
    <property type="entry name" value="Winged helix-like DNA-binding domain superfamily/Winged helix DNA-binding domain"/>
    <property type="match status" value="1"/>
</dbReference>
<dbReference type="GO" id="GO:0003700">
    <property type="term" value="F:DNA-binding transcription factor activity"/>
    <property type="evidence" value="ECO:0007669"/>
    <property type="project" value="InterPro"/>
</dbReference>
<dbReference type="InterPro" id="IPR000847">
    <property type="entry name" value="LysR_HTH_N"/>
</dbReference>
<dbReference type="CDD" id="cd08432">
    <property type="entry name" value="PBP2_GcdR_TrpI_HvrB_AmpR_like"/>
    <property type="match status" value="1"/>
</dbReference>
<dbReference type="Proteomes" id="UP000242205">
    <property type="component" value="Chromosome"/>
</dbReference>
<dbReference type="SUPFAM" id="SSF46785">
    <property type="entry name" value="Winged helix' DNA-binding domain"/>
    <property type="match status" value="1"/>
</dbReference>
<dbReference type="PANTHER" id="PTHR30537:SF26">
    <property type="entry name" value="GLYCINE CLEAVAGE SYSTEM TRANSCRIPTIONAL ACTIVATOR"/>
    <property type="match status" value="1"/>
</dbReference>
<evidence type="ECO:0000256" key="3">
    <source>
        <dbReference type="ARBA" id="ARBA00023125"/>
    </source>
</evidence>
<keyword evidence="8" id="KW-1185">Reference proteome</keyword>
<dbReference type="PRINTS" id="PR00039">
    <property type="entry name" value="HTHLYSR"/>
</dbReference>
<dbReference type="KEGG" id="atw:C0099_13365"/>
<dbReference type="PROSITE" id="PS50931">
    <property type="entry name" value="HTH_LYSR"/>
    <property type="match status" value="1"/>
</dbReference>
<gene>
    <name evidence="7" type="ORF">C0099_13365</name>
</gene>
<dbReference type="RefSeq" id="WP_102247874.1">
    <property type="nucleotide sequence ID" value="NZ_CP025682.1"/>
</dbReference>
<evidence type="ECO:0000256" key="4">
    <source>
        <dbReference type="ARBA" id="ARBA00023163"/>
    </source>
</evidence>
<dbReference type="NCBIfam" id="NF008352">
    <property type="entry name" value="PRK11139.1"/>
    <property type="match status" value="1"/>
</dbReference>
<protein>
    <submittedName>
        <fullName evidence="7">LysR family transcriptional regulator</fullName>
    </submittedName>
</protein>
<dbReference type="InterPro" id="IPR036390">
    <property type="entry name" value="WH_DNA-bd_sf"/>
</dbReference>
<evidence type="ECO:0000256" key="1">
    <source>
        <dbReference type="ARBA" id="ARBA00009437"/>
    </source>
</evidence>
<dbReference type="InterPro" id="IPR036388">
    <property type="entry name" value="WH-like_DNA-bd_sf"/>
</dbReference>
<keyword evidence="3" id="KW-0238">DNA-binding</keyword>
<evidence type="ECO:0000256" key="5">
    <source>
        <dbReference type="SAM" id="MobiDB-lite"/>
    </source>
</evidence>
<feature type="compositionally biased region" description="Polar residues" evidence="5">
    <location>
        <begin position="326"/>
        <end position="338"/>
    </location>
</feature>
<keyword evidence="4" id="KW-0804">Transcription</keyword>
<dbReference type="GO" id="GO:0006351">
    <property type="term" value="P:DNA-templated transcription"/>
    <property type="evidence" value="ECO:0007669"/>
    <property type="project" value="TreeGrafter"/>
</dbReference>
<proteinExistence type="inferred from homology"/>
<dbReference type="Pfam" id="PF00126">
    <property type="entry name" value="HTH_1"/>
    <property type="match status" value="1"/>
</dbReference>
<accession>A0A2I6S9A8</accession>
<evidence type="ECO:0000313" key="7">
    <source>
        <dbReference type="EMBL" id="AUN95829.1"/>
    </source>
</evidence>
<dbReference type="AlphaFoldDB" id="A0A2I6S9A8"/>
<dbReference type="InterPro" id="IPR058163">
    <property type="entry name" value="LysR-type_TF_proteobact-type"/>
</dbReference>
<sequence length="338" mass="37723">MSDRLPPLNALRTFEAAARHLSFKLAAEELSVTPTAVSHQIRGLEEYLGVQLFRRLTRALELTAEGEALLPGVQDGLDRFGEAVSRVRRMKPGARLRVVAPPSFAARWLMPRLHQFNEREPNVELYLRGSIRAIDDSRRRARTNEQDAGRRGRNRDTPQVWIRYGLGDYRGVRVDRLFEPEYTAVCSPALLRRRIPLGRPEDLRHFALIHDETIPDPALRPRWEAWLKAAGVPHVRVAGPHFSDSGLAISAAIDGLGVALLARQLVEGEIGAGRLAAPFDTSIRCGFAYYIVSPESVADEPQVRAFRDWLIEEAATRPTPAFAEPSDNTESSDMVGTP</sequence>
<reference evidence="7 8" key="1">
    <citation type="submission" date="2018-01" db="EMBL/GenBank/DDBJ databases">
        <authorList>
            <person name="Fu G.-Y."/>
        </authorList>
    </citation>
    <scope>NUCLEOTIDE SEQUENCE [LARGE SCALE GENOMIC DNA]</scope>
    <source>
        <strain evidence="7 8">SY39</strain>
    </source>
</reference>
<dbReference type="SUPFAM" id="SSF53850">
    <property type="entry name" value="Periplasmic binding protein-like II"/>
    <property type="match status" value="1"/>
</dbReference>
<evidence type="ECO:0000256" key="2">
    <source>
        <dbReference type="ARBA" id="ARBA00023015"/>
    </source>
</evidence>
<evidence type="ECO:0000259" key="6">
    <source>
        <dbReference type="PROSITE" id="PS50931"/>
    </source>
</evidence>
<dbReference type="EMBL" id="CP025682">
    <property type="protein sequence ID" value="AUN95829.1"/>
    <property type="molecule type" value="Genomic_DNA"/>
</dbReference>
<dbReference type="PANTHER" id="PTHR30537">
    <property type="entry name" value="HTH-TYPE TRANSCRIPTIONAL REGULATOR"/>
    <property type="match status" value="1"/>
</dbReference>
<keyword evidence="2" id="KW-0805">Transcription regulation</keyword>
<feature type="domain" description="HTH lysR-type" evidence="6">
    <location>
        <begin position="6"/>
        <end position="63"/>
    </location>
</feature>
<comment type="similarity">
    <text evidence="1">Belongs to the LysR transcriptional regulatory family.</text>
</comment>